<feature type="compositionally biased region" description="Basic residues" evidence="3">
    <location>
        <begin position="286"/>
        <end position="295"/>
    </location>
</feature>
<evidence type="ECO:0000256" key="1">
    <source>
        <dbReference type="ARBA" id="ARBA00022679"/>
    </source>
</evidence>
<evidence type="ECO:0000313" key="5">
    <source>
        <dbReference type="EMBL" id="MBA8795155.1"/>
    </source>
</evidence>
<dbReference type="EMBL" id="JACGWT010000004">
    <property type="protein sequence ID" value="MBA8795155.1"/>
    <property type="molecule type" value="Genomic_DNA"/>
</dbReference>
<organism evidence="5 6">
    <name type="scientific">Microlunatus kandeliicorticis</name>
    <dbReference type="NCBI Taxonomy" id="1759536"/>
    <lineage>
        <taxon>Bacteria</taxon>
        <taxon>Bacillati</taxon>
        <taxon>Actinomycetota</taxon>
        <taxon>Actinomycetes</taxon>
        <taxon>Propionibacteriales</taxon>
        <taxon>Propionibacteriaceae</taxon>
        <taxon>Microlunatus</taxon>
    </lineage>
</organism>
<dbReference type="Proteomes" id="UP000523079">
    <property type="component" value="Unassembled WGS sequence"/>
</dbReference>
<dbReference type="CDD" id="cd07989">
    <property type="entry name" value="LPLAT_AGPAT-like"/>
    <property type="match status" value="1"/>
</dbReference>
<reference evidence="5 6" key="1">
    <citation type="submission" date="2020-07" db="EMBL/GenBank/DDBJ databases">
        <title>Sequencing the genomes of 1000 actinobacteria strains.</title>
        <authorList>
            <person name="Klenk H.-P."/>
        </authorList>
    </citation>
    <scope>NUCLEOTIDE SEQUENCE [LARGE SCALE GENOMIC DNA]</scope>
    <source>
        <strain evidence="5 6">DSM 100723</strain>
    </source>
</reference>
<keyword evidence="6" id="KW-1185">Reference proteome</keyword>
<feature type="region of interest" description="Disordered" evidence="3">
    <location>
        <begin position="200"/>
        <end position="229"/>
    </location>
</feature>
<dbReference type="Pfam" id="PF01553">
    <property type="entry name" value="Acyltransferase"/>
    <property type="match status" value="1"/>
</dbReference>
<dbReference type="PANTHER" id="PTHR10434">
    <property type="entry name" value="1-ACYL-SN-GLYCEROL-3-PHOSPHATE ACYLTRANSFERASE"/>
    <property type="match status" value="1"/>
</dbReference>
<dbReference type="SUPFAM" id="SSF69593">
    <property type="entry name" value="Glycerol-3-phosphate (1)-acyltransferase"/>
    <property type="match status" value="1"/>
</dbReference>
<dbReference type="GO" id="GO:0006654">
    <property type="term" value="P:phosphatidic acid biosynthetic process"/>
    <property type="evidence" value="ECO:0007669"/>
    <property type="project" value="TreeGrafter"/>
</dbReference>
<keyword evidence="1 5" id="KW-0808">Transferase</keyword>
<dbReference type="RefSeq" id="WP_182560749.1">
    <property type="nucleotide sequence ID" value="NZ_JACGWT010000004.1"/>
</dbReference>
<accession>A0A7W3ITY8</accession>
<keyword evidence="2 5" id="KW-0012">Acyltransferase</keyword>
<dbReference type="InterPro" id="IPR002123">
    <property type="entry name" value="Plipid/glycerol_acylTrfase"/>
</dbReference>
<protein>
    <submittedName>
        <fullName evidence="5">1-acyl-sn-glycerol-3-phosphate acyltransferase</fullName>
    </submittedName>
</protein>
<dbReference type="AlphaFoldDB" id="A0A7W3ITY8"/>
<evidence type="ECO:0000256" key="3">
    <source>
        <dbReference type="SAM" id="MobiDB-lite"/>
    </source>
</evidence>
<evidence type="ECO:0000259" key="4">
    <source>
        <dbReference type="SMART" id="SM00563"/>
    </source>
</evidence>
<dbReference type="PANTHER" id="PTHR10434:SF11">
    <property type="entry name" value="1-ACYL-SN-GLYCEROL-3-PHOSPHATE ACYLTRANSFERASE"/>
    <property type="match status" value="1"/>
</dbReference>
<proteinExistence type="predicted"/>
<evidence type="ECO:0000313" key="6">
    <source>
        <dbReference type="Proteomes" id="UP000523079"/>
    </source>
</evidence>
<dbReference type="GO" id="GO:0005886">
    <property type="term" value="C:plasma membrane"/>
    <property type="evidence" value="ECO:0007669"/>
    <property type="project" value="TreeGrafter"/>
</dbReference>
<name>A0A7W3ITY8_9ACTN</name>
<sequence>MSAELWSRTGGAGTTAGNGNDWARSPLAGLVRRPLQALTLGPVLRSLVAVEARGADDLAETATGPAGTVGPVIIAANHASHLDTPVLLSALPGALRRRTVVAAMGGALFDSGWRRQASALLFNAALLGGGHRPGGVSADALLAEGWSLLVYPEGGRSVDGFLGRFADLAAELAIRHRLPLVPAGVRGTYAVLPKGRPWPVRSGRDHPARSRISVGFGPALRPGPGEDVRSVGDQLAAAVTRLIDEDATTWWEAQRHPRPAGESVDPPVGSWRRIWQQTQPPGKGGQRSRRRIWVR</sequence>
<dbReference type="SMART" id="SM00563">
    <property type="entry name" value="PlsC"/>
    <property type="match status" value="1"/>
</dbReference>
<comment type="caution">
    <text evidence="5">The sequence shown here is derived from an EMBL/GenBank/DDBJ whole genome shotgun (WGS) entry which is preliminary data.</text>
</comment>
<feature type="domain" description="Phospholipid/glycerol acyltransferase" evidence="4">
    <location>
        <begin position="72"/>
        <end position="188"/>
    </location>
</feature>
<gene>
    <name evidence="5" type="ORF">FHX74_002783</name>
</gene>
<feature type="region of interest" description="Disordered" evidence="3">
    <location>
        <begin position="252"/>
        <end position="295"/>
    </location>
</feature>
<evidence type="ECO:0000256" key="2">
    <source>
        <dbReference type="ARBA" id="ARBA00023315"/>
    </source>
</evidence>
<feature type="region of interest" description="Disordered" evidence="3">
    <location>
        <begin position="1"/>
        <end position="20"/>
    </location>
</feature>
<dbReference type="GO" id="GO:0003841">
    <property type="term" value="F:1-acylglycerol-3-phosphate O-acyltransferase activity"/>
    <property type="evidence" value="ECO:0007669"/>
    <property type="project" value="TreeGrafter"/>
</dbReference>